<dbReference type="GO" id="GO:0050661">
    <property type="term" value="F:NADP binding"/>
    <property type="evidence" value="ECO:0007669"/>
    <property type="project" value="InterPro"/>
</dbReference>
<evidence type="ECO:0000256" key="6">
    <source>
        <dbReference type="PIRSR" id="PIRSR000149-4"/>
    </source>
</evidence>
<feature type="binding site" evidence="4">
    <location>
        <begin position="215"/>
        <end position="216"/>
    </location>
    <ligand>
        <name>D-glyceraldehyde 3-phosphate</name>
        <dbReference type="ChEBI" id="CHEBI:59776"/>
    </ligand>
</feature>
<dbReference type="FunFam" id="3.30.360.10:FF:000002">
    <property type="entry name" value="Glyceraldehyde-3-phosphate dehydrogenase"/>
    <property type="match status" value="1"/>
</dbReference>
<keyword evidence="5" id="KW-0547">Nucleotide-binding</keyword>
<dbReference type="PRINTS" id="PR00078">
    <property type="entry name" value="G3PDHDRGNASE"/>
</dbReference>
<dbReference type="GO" id="GO:0051287">
    <property type="term" value="F:NAD binding"/>
    <property type="evidence" value="ECO:0007669"/>
    <property type="project" value="InterPro"/>
</dbReference>
<feature type="binding site" evidence="5">
    <location>
        <position position="37"/>
    </location>
    <ligand>
        <name>NAD(+)</name>
        <dbReference type="ChEBI" id="CHEBI:57540"/>
    </ligand>
</feature>
<evidence type="ECO:0000256" key="1">
    <source>
        <dbReference type="ARBA" id="ARBA00007406"/>
    </source>
</evidence>
<dbReference type="EC" id="1.2.1.-" evidence="8"/>
<dbReference type="Pfam" id="PF02800">
    <property type="entry name" value="Gp_dh_C"/>
    <property type="match status" value="1"/>
</dbReference>
<evidence type="ECO:0000256" key="5">
    <source>
        <dbReference type="PIRSR" id="PIRSR000149-3"/>
    </source>
</evidence>
<keyword evidence="2 8" id="KW-0560">Oxidoreductase</keyword>
<feature type="binding site" evidence="4">
    <location>
        <position position="187"/>
    </location>
    <ligand>
        <name>D-glyceraldehyde 3-phosphate</name>
        <dbReference type="ChEBI" id="CHEBI:59776"/>
    </ligand>
</feature>
<feature type="binding site" evidence="5">
    <location>
        <position position="123"/>
    </location>
    <ligand>
        <name>NAD(+)</name>
        <dbReference type="ChEBI" id="CHEBI:57540"/>
    </ligand>
</feature>
<reference evidence="10 11" key="1">
    <citation type="submission" date="2017-09" db="EMBL/GenBank/DDBJ databases">
        <title>Depth-based differentiation of microbial function through sediment-hosted aquifers and enrichment of novel symbionts in the deep terrestrial subsurface.</title>
        <authorList>
            <person name="Probst A.J."/>
            <person name="Ladd B."/>
            <person name="Jarett J.K."/>
            <person name="Geller-Mcgrath D.E."/>
            <person name="Sieber C.M."/>
            <person name="Emerson J.B."/>
            <person name="Anantharaman K."/>
            <person name="Thomas B.C."/>
            <person name="Malmstrom R."/>
            <person name="Stieglmeier M."/>
            <person name="Klingl A."/>
            <person name="Woyke T."/>
            <person name="Ryan C.M."/>
            <person name="Banfield J.F."/>
        </authorList>
    </citation>
    <scope>NUCLEOTIDE SEQUENCE [LARGE SCALE GENOMIC DNA]</scope>
    <source>
        <strain evidence="10">CG15_BIG_FIL_POST_REV_8_21_14_020_45_12</strain>
    </source>
</reference>
<evidence type="ECO:0000313" key="10">
    <source>
        <dbReference type="EMBL" id="PIW36901.1"/>
    </source>
</evidence>
<evidence type="ECO:0000256" key="4">
    <source>
        <dbReference type="PIRSR" id="PIRSR000149-2"/>
    </source>
</evidence>
<dbReference type="Pfam" id="PF00044">
    <property type="entry name" value="Gp_dh_N"/>
    <property type="match status" value="1"/>
</dbReference>
<evidence type="ECO:0000256" key="3">
    <source>
        <dbReference type="PIRSR" id="PIRSR000149-1"/>
    </source>
</evidence>
<dbReference type="EMBL" id="PFGC01000037">
    <property type="protein sequence ID" value="PIW36901.1"/>
    <property type="molecule type" value="Genomic_DNA"/>
</dbReference>
<dbReference type="Gene3D" id="3.30.360.10">
    <property type="entry name" value="Dihydrodipicolinate Reductase, domain 2"/>
    <property type="match status" value="1"/>
</dbReference>
<dbReference type="GO" id="GO:0006006">
    <property type="term" value="P:glucose metabolic process"/>
    <property type="evidence" value="ECO:0007669"/>
    <property type="project" value="InterPro"/>
</dbReference>
<dbReference type="SUPFAM" id="SSF51735">
    <property type="entry name" value="NAD(P)-binding Rossmann-fold domains"/>
    <property type="match status" value="1"/>
</dbReference>
<dbReference type="SMART" id="SM00846">
    <property type="entry name" value="Gp_dh_N"/>
    <property type="match status" value="1"/>
</dbReference>
<feature type="binding site" evidence="4">
    <location>
        <begin position="156"/>
        <end position="158"/>
    </location>
    <ligand>
        <name>D-glyceraldehyde 3-phosphate</name>
        <dbReference type="ChEBI" id="CHEBI:59776"/>
    </ligand>
</feature>
<sequence>MAKTRIAINGFGRIGKMAFKIALEEHGDNVEIVGINDLGPAEQAVQGLKYDSVYPSFDHDIDFGDDFISVDGVKVPKYAEMEPEKLPWKDLKVDVVLECTGVFTSKEGASKHLTAGAKTVIISAPAKGDDPVGTFVMGVNHDEHDAAKDPVLSNASCTTNCIAPVMQVLHDEFGVEKAMMSTIHGYTADQRLVDGVHKDPRRARAAAINTIPTSTGAAVATAETIPELVGIFDGMAFRVPVPVGSVSDITAVLKKDVTVEEVNAALSKAADSERYAGVLGVTTDPIVSSDIIGNKLSSLVDLPLTMVVGGNMVKVVAWYDNEYGYSNRLVEQAVEVGKDL</sequence>
<dbReference type="SUPFAM" id="SSF55347">
    <property type="entry name" value="Glyceraldehyde-3-phosphate dehydrogenase-like, C-terminal domain"/>
    <property type="match status" value="1"/>
</dbReference>
<dbReference type="CDD" id="cd18126">
    <property type="entry name" value="GAPDH_I_C"/>
    <property type="match status" value="1"/>
</dbReference>
<gene>
    <name evidence="10" type="primary">gap</name>
    <name evidence="10" type="ORF">COW24_03000</name>
</gene>
<dbReference type="InterPro" id="IPR020831">
    <property type="entry name" value="GlycerAld/Erythrose_P_DH"/>
</dbReference>
<dbReference type="InterPro" id="IPR036291">
    <property type="entry name" value="NAD(P)-bd_dom_sf"/>
</dbReference>
<comment type="similarity">
    <text evidence="1 7">Belongs to the glyceraldehyde-3-phosphate dehydrogenase family.</text>
</comment>
<dbReference type="PANTHER" id="PTHR43148">
    <property type="entry name" value="GLYCERALDEHYDE-3-PHOSPHATE DEHYDROGENASE 2"/>
    <property type="match status" value="1"/>
</dbReference>
<feature type="binding site" evidence="5">
    <location>
        <position position="321"/>
    </location>
    <ligand>
        <name>NAD(+)</name>
        <dbReference type="ChEBI" id="CHEBI:57540"/>
    </ligand>
</feature>
<dbReference type="InterPro" id="IPR020830">
    <property type="entry name" value="GlycerAld_3-P_DH_AS"/>
</dbReference>
<dbReference type="Proteomes" id="UP000230292">
    <property type="component" value="Unassembled WGS sequence"/>
</dbReference>
<evidence type="ECO:0000256" key="7">
    <source>
        <dbReference type="RuleBase" id="RU000397"/>
    </source>
</evidence>
<name>A0A2M7H3V0_9BACT</name>
<feature type="site" description="Activates thiol group during catalysis" evidence="6">
    <location>
        <position position="184"/>
    </location>
</feature>
<protein>
    <recommendedName>
        <fullName evidence="8">Glyceraldehyde-3-phosphate dehydrogenase</fullName>
        <ecNumber evidence="8">1.2.1.-</ecNumber>
    </recommendedName>
</protein>
<evidence type="ECO:0000256" key="8">
    <source>
        <dbReference type="RuleBase" id="RU361160"/>
    </source>
</evidence>
<dbReference type="AlphaFoldDB" id="A0A2M7H3V0"/>
<dbReference type="PIRSF" id="PIRSF000149">
    <property type="entry name" value="GAP_DH"/>
    <property type="match status" value="1"/>
</dbReference>
<dbReference type="InterPro" id="IPR020829">
    <property type="entry name" value="GlycerAld_3-P_DH_cat"/>
</dbReference>
<feature type="domain" description="Glyceraldehyde 3-phosphate dehydrogenase NAD(P) binding" evidence="9">
    <location>
        <begin position="4"/>
        <end position="157"/>
    </location>
</feature>
<keyword evidence="5" id="KW-0520">NAD</keyword>
<organism evidence="10 11">
    <name type="scientific">Candidatus Kerfeldbacteria bacterium CG15_BIG_FIL_POST_REV_8_21_14_020_45_12</name>
    <dbReference type="NCBI Taxonomy" id="2014247"/>
    <lineage>
        <taxon>Bacteria</taxon>
        <taxon>Candidatus Kerfeldiibacteriota</taxon>
    </lineage>
</organism>
<feature type="binding site" evidence="5">
    <location>
        <begin position="13"/>
        <end position="14"/>
    </location>
    <ligand>
        <name>NAD(+)</name>
        <dbReference type="ChEBI" id="CHEBI:57540"/>
    </ligand>
</feature>
<dbReference type="InterPro" id="IPR006424">
    <property type="entry name" value="Glyceraldehyde-3-P_DH_1"/>
</dbReference>
<dbReference type="InterPro" id="IPR020828">
    <property type="entry name" value="GlycerAld_3-P_DH_NAD(P)-bd"/>
</dbReference>
<dbReference type="Gene3D" id="3.40.50.720">
    <property type="entry name" value="NAD(P)-binding Rossmann-like Domain"/>
    <property type="match status" value="1"/>
</dbReference>
<dbReference type="PROSITE" id="PS00071">
    <property type="entry name" value="GAPDH"/>
    <property type="match status" value="1"/>
</dbReference>
<proteinExistence type="inferred from homology"/>
<comment type="caution">
    <text evidence="10">The sequence shown here is derived from an EMBL/GenBank/DDBJ whole genome shotgun (WGS) entry which is preliminary data.</text>
</comment>
<feature type="binding site" evidence="4">
    <location>
        <position position="238"/>
    </location>
    <ligand>
        <name>D-glyceraldehyde 3-phosphate</name>
        <dbReference type="ChEBI" id="CHEBI:59776"/>
    </ligand>
</feature>
<dbReference type="NCBIfam" id="TIGR01534">
    <property type="entry name" value="GAPDH-I"/>
    <property type="match status" value="1"/>
</dbReference>
<evidence type="ECO:0000256" key="2">
    <source>
        <dbReference type="ARBA" id="ARBA00023002"/>
    </source>
</evidence>
<evidence type="ECO:0000313" key="11">
    <source>
        <dbReference type="Proteomes" id="UP000230292"/>
    </source>
</evidence>
<dbReference type="CDD" id="cd05214">
    <property type="entry name" value="GAPDH_I_N"/>
    <property type="match status" value="1"/>
</dbReference>
<evidence type="ECO:0000259" key="9">
    <source>
        <dbReference type="SMART" id="SM00846"/>
    </source>
</evidence>
<dbReference type="GO" id="GO:0016620">
    <property type="term" value="F:oxidoreductase activity, acting on the aldehyde or oxo group of donors, NAD or NADP as acceptor"/>
    <property type="evidence" value="ECO:0007669"/>
    <property type="project" value="InterPro"/>
</dbReference>
<feature type="active site" description="Nucleophile" evidence="3">
    <location>
        <position position="157"/>
    </location>
</feature>
<accession>A0A2M7H3V0</accession>
<dbReference type="FunFam" id="3.40.50.720:FF:000001">
    <property type="entry name" value="Glyceraldehyde-3-phosphate dehydrogenase"/>
    <property type="match status" value="1"/>
</dbReference>